<keyword evidence="3" id="KW-1185">Reference proteome</keyword>
<reference evidence="3 4" key="1">
    <citation type="submission" date="2019-10" db="EMBL/GenBank/DDBJ databases">
        <title>Poseidonibacter ostreae sp. nov., isolated from the gut of the Ostrea denselamellosa.</title>
        <authorList>
            <person name="Choi A."/>
        </authorList>
    </citation>
    <scope>NUCLEOTIDE SEQUENCE [LARGE SCALE GENOMIC DNA]</scope>
    <source>
        <strain evidence="1 4">SJOD-M-33</strain>
        <strain evidence="2 3">SJOD-M-5</strain>
    </source>
</reference>
<comment type="caution">
    <text evidence="1">The sequence shown here is derived from an EMBL/GenBank/DDBJ whole genome shotgun (WGS) entry which is preliminary data.</text>
</comment>
<dbReference type="Gene3D" id="3.40.50.150">
    <property type="entry name" value="Vaccinia Virus protein VP39"/>
    <property type="match status" value="1"/>
</dbReference>
<evidence type="ECO:0000313" key="1">
    <source>
        <dbReference type="EMBL" id="KAB7890634.1"/>
    </source>
</evidence>
<name>A0A6L4WVH6_9BACT</name>
<dbReference type="InterPro" id="IPR029063">
    <property type="entry name" value="SAM-dependent_MTases_sf"/>
</dbReference>
<evidence type="ECO:0008006" key="5">
    <source>
        <dbReference type="Google" id="ProtNLM"/>
    </source>
</evidence>
<evidence type="ECO:0000313" key="4">
    <source>
        <dbReference type="Proteomes" id="UP000472839"/>
    </source>
</evidence>
<dbReference type="EMBL" id="WFKK01000004">
    <property type="protein sequence ID" value="KAB7890634.1"/>
    <property type="molecule type" value="Genomic_DNA"/>
</dbReference>
<dbReference type="Proteomes" id="UP000472839">
    <property type="component" value="Unassembled WGS sequence"/>
</dbReference>
<evidence type="ECO:0000313" key="3">
    <source>
        <dbReference type="Proteomes" id="UP000461010"/>
    </source>
</evidence>
<organism evidence="1 4">
    <name type="scientific">Poseidonibacter ostreae</name>
    <dbReference type="NCBI Taxonomy" id="2654171"/>
    <lineage>
        <taxon>Bacteria</taxon>
        <taxon>Pseudomonadati</taxon>
        <taxon>Campylobacterota</taxon>
        <taxon>Epsilonproteobacteria</taxon>
        <taxon>Campylobacterales</taxon>
        <taxon>Arcobacteraceae</taxon>
        <taxon>Poseidonibacter</taxon>
    </lineage>
</organism>
<evidence type="ECO:0000313" key="2">
    <source>
        <dbReference type="EMBL" id="KAB7892383.1"/>
    </source>
</evidence>
<sequence length="147" mass="16974">MEKKLSLFKELFADYINIAILHIDNSLGLVDLALEEVRKKNEGNIKYIPFIDESSAKLRGTAREYEYVVLGNILTSCPNQEQILKLMYKAIENSGNIIILEKIENDNKYELLELLENIGFQAANCIELFDDTYIFTAKKMHHWDNGL</sequence>
<gene>
    <name evidence="2" type="ORF">GBG18_02840</name>
    <name evidence="1" type="ORF">GBG19_02540</name>
</gene>
<accession>A0A6L4WVH6</accession>
<protein>
    <recommendedName>
        <fullName evidence="5">Methyltransferase domain-containing protein</fullName>
    </recommendedName>
</protein>
<proteinExistence type="predicted"/>
<dbReference type="AlphaFoldDB" id="A0A6L4WVH6"/>
<dbReference type="SUPFAM" id="SSF53335">
    <property type="entry name" value="S-adenosyl-L-methionine-dependent methyltransferases"/>
    <property type="match status" value="1"/>
</dbReference>
<dbReference type="EMBL" id="WFKJ01000005">
    <property type="protein sequence ID" value="KAB7892383.1"/>
    <property type="molecule type" value="Genomic_DNA"/>
</dbReference>
<dbReference type="Proteomes" id="UP000461010">
    <property type="component" value="Unassembled WGS sequence"/>
</dbReference>
<dbReference type="RefSeq" id="WP_152188215.1">
    <property type="nucleotide sequence ID" value="NZ_WFKI01000010.1"/>
</dbReference>